<dbReference type="STRING" id="1424661.SAMN05216281_108135"/>
<evidence type="ECO:0000256" key="1">
    <source>
        <dbReference type="ARBA" id="ARBA00001163"/>
    </source>
</evidence>
<evidence type="ECO:0000313" key="8">
    <source>
        <dbReference type="EMBL" id="TFB84548.1"/>
    </source>
</evidence>
<dbReference type="EC" id="4.1.1.97" evidence="3"/>
<evidence type="ECO:0000313" key="9">
    <source>
        <dbReference type="Proteomes" id="UP000297654"/>
    </source>
</evidence>
<dbReference type="PANTHER" id="PTHR43466:SF1">
    <property type="entry name" value="2-OXO-4-HYDROXY-4-CARBOXY-5-UREIDOIMIDAZOLINE DECARBOXYLASE-RELATED"/>
    <property type="match status" value="1"/>
</dbReference>
<dbReference type="PANTHER" id="PTHR43466">
    <property type="entry name" value="2-OXO-4-HYDROXY-4-CARBOXY-5-UREIDOIMIDAZOLINE DECARBOXYLASE-RELATED"/>
    <property type="match status" value="1"/>
</dbReference>
<dbReference type="SUPFAM" id="SSF158694">
    <property type="entry name" value="UraD-Like"/>
    <property type="match status" value="1"/>
</dbReference>
<dbReference type="RefSeq" id="WP_092110205.1">
    <property type="nucleotide sequence ID" value="NZ_FOCN01000008.1"/>
</dbReference>
<comment type="catalytic activity">
    <reaction evidence="1">
        <text>5-hydroxy-2-oxo-4-ureido-2,5-dihydro-1H-imidazole-5-carboxylate + H(+) = (S)-allantoin + CO2</text>
        <dbReference type="Rhea" id="RHEA:26301"/>
        <dbReference type="ChEBI" id="CHEBI:15378"/>
        <dbReference type="ChEBI" id="CHEBI:15678"/>
        <dbReference type="ChEBI" id="CHEBI:16526"/>
        <dbReference type="ChEBI" id="CHEBI:58639"/>
        <dbReference type="EC" id="4.1.1.97"/>
    </reaction>
</comment>
<sequence length="162" mass="17803">MLTSEARELRMGLFACLGVERWVDEVAATGPYLDAATLLDAARRASATLSRAEVDEALVHHPRIGQSARDASTAARFSRREQASPDADDVKLSELIAAGNRDYEARFGRVFLIRVAGRTRAEILAELNRRLLLPNDVEVGIVAGELREIALLRLAALIELRL</sequence>
<dbReference type="Proteomes" id="UP000297654">
    <property type="component" value="Unassembled WGS sequence"/>
</dbReference>
<dbReference type="OrthoDB" id="5243781at2"/>
<feature type="domain" description="Oxo-4-hydroxy-4-carboxy-5-ureidoimidazoline decarboxylase" evidence="7">
    <location>
        <begin position="7"/>
        <end position="155"/>
    </location>
</feature>
<keyword evidence="5" id="KW-0210">Decarboxylase</keyword>
<dbReference type="EMBL" id="SOFF01000044">
    <property type="protein sequence ID" value="TFB84548.1"/>
    <property type="molecule type" value="Genomic_DNA"/>
</dbReference>
<keyword evidence="6 8" id="KW-0456">Lyase</keyword>
<evidence type="ECO:0000256" key="5">
    <source>
        <dbReference type="ARBA" id="ARBA00022793"/>
    </source>
</evidence>
<proteinExistence type="predicted"/>
<comment type="caution">
    <text evidence="8">The sequence shown here is derived from an EMBL/GenBank/DDBJ whole genome shotgun (WGS) entry which is preliminary data.</text>
</comment>
<evidence type="ECO:0000256" key="3">
    <source>
        <dbReference type="ARBA" id="ARBA00012257"/>
    </source>
</evidence>
<dbReference type="Gene3D" id="1.10.3330.10">
    <property type="entry name" value="Oxo-4-hydroxy-4-carboxy-5-ureidoimidazoline decarboxylase"/>
    <property type="match status" value="1"/>
</dbReference>
<dbReference type="GO" id="GO:0006144">
    <property type="term" value="P:purine nucleobase metabolic process"/>
    <property type="evidence" value="ECO:0007669"/>
    <property type="project" value="UniProtKB-KW"/>
</dbReference>
<gene>
    <name evidence="8" type="ORF">E3O10_15550</name>
</gene>
<dbReference type="NCBIfam" id="NF010372">
    <property type="entry name" value="PRK13798.1"/>
    <property type="match status" value="1"/>
</dbReference>
<evidence type="ECO:0000256" key="6">
    <source>
        <dbReference type="ARBA" id="ARBA00023239"/>
    </source>
</evidence>
<dbReference type="GO" id="GO:0019628">
    <property type="term" value="P:urate catabolic process"/>
    <property type="evidence" value="ECO:0007669"/>
    <property type="project" value="TreeGrafter"/>
</dbReference>
<protein>
    <recommendedName>
        <fullName evidence="3">2-oxo-4-hydroxy-4-carboxy-5-ureidoimidazoline decarboxylase</fullName>
        <ecNumber evidence="3">4.1.1.97</ecNumber>
    </recommendedName>
</protein>
<name>A0A1H8GZW5_9MICO</name>
<accession>A0A1H8GZW5</accession>
<dbReference type="InterPro" id="IPR036778">
    <property type="entry name" value="OHCU_decarboxylase_sf"/>
</dbReference>
<dbReference type="GO" id="GO:0051997">
    <property type="term" value="F:2-oxo-4-hydroxy-4-carboxy-5-ureidoimidazoline decarboxylase activity"/>
    <property type="evidence" value="ECO:0007669"/>
    <property type="project" value="UniProtKB-EC"/>
</dbReference>
<keyword evidence="4" id="KW-0659">Purine metabolism</keyword>
<evidence type="ECO:0000259" key="7">
    <source>
        <dbReference type="Pfam" id="PF09349"/>
    </source>
</evidence>
<organism evidence="8 9">
    <name type="scientific">Cryobacterium luteum</name>
    <dbReference type="NCBI Taxonomy" id="1424661"/>
    <lineage>
        <taxon>Bacteria</taxon>
        <taxon>Bacillati</taxon>
        <taxon>Actinomycetota</taxon>
        <taxon>Actinomycetes</taxon>
        <taxon>Micrococcales</taxon>
        <taxon>Microbacteriaceae</taxon>
        <taxon>Cryobacterium</taxon>
    </lineage>
</organism>
<dbReference type="Pfam" id="PF09349">
    <property type="entry name" value="OHCU_decarbox"/>
    <property type="match status" value="1"/>
</dbReference>
<evidence type="ECO:0000256" key="4">
    <source>
        <dbReference type="ARBA" id="ARBA00022631"/>
    </source>
</evidence>
<dbReference type="InterPro" id="IPR018020">
    <property type="entry name" value="OHCU_decarboxylase"/>
</dbReference>
<reference evidence="8 9" key="1">
    <citation type="submission" date="2019-03" db="EMBL/GenBank/DDBJ databases">
        <title>Genomics of glacier-inhabiting Cryobacterium strains.</title>
        <authorList>
            <person name="Liu Q."/>
            <person name="Xin Y.-H."/>
        </authorList>
    </citation>
    <scope>NUCLEOTIDE SEQUENCE [LARGE SCALE GENOMIC DNA]</scope>
    <source>
        <strain evidence="8 9">Hh15</strain>
    </source>
</reference>
<comment type="pathway">
    <text evidence="2">Purine metabolism; urate degradation; (S)-allantoin from urate: step 3/3.</text>
</comment>
<dbReference type="AlphaFoldDB" id="A0A1H8GZW5"/>
<keyword evidence="9" id="KW-1185">Reference proteome</keyword>
<evidence type="ECO:0000256" key="2">
    <source>
        <dbReference type="ARBA" id="ARBA00004754"/>
    </source>
</evidence>